<protein>
    <submittedName>
        <fullName evidence="2">Uncharacterized protein</fullName>
    </submittedName>
</protein>
<dbReference type="Proteomes" id="UP001375370">
    <property type="component" value="Chromosome"/>
</dbReference>
<evidence type="ECO:0000313" key="3">
    <source>
        <dbReference type="Proteomes" id="UP001375370"/>
    </source>
</evidence>
<feature type="signal peptide" evidence="1">
    <location>
        <begin position="1"/>
        <end position="30"/>
    </location>
</feature>
<keyword evidence="1" id="KW-0732">Signal</keyword>
<organism evidence="2 3">
    <name type="scientific">Candidatus Dehalogenimonas loeffleri</name>
    <dbReference type="NCBI Taxonomy" id="3127115"/>
    <lineage>
        <taxon>Bacteria</taxon>
        <taxon>Bacillati</taxon>
        <taxon>Chloroflexota</taxon>
        <taxon>Dehalococcoidia</taxon>
        <taxon>Dehalococcoidales</taxon>
        <taxon>Dehalococcoidaceae</taxon>
        <taxon>Dehalogenimonas</taxon>
    </lineage>
</organism>
<sequence length="366" mass="41913">MQFKKRFLMVFMSLTLLVGMLGGGAPFVQAQEMVNSKTGAYEFSVKPGTEEWKRFLNFDEMLEACQVPEEILKNMSTTALVETVLNYPLLRVYMAHDDFQQGFEILTSNFNGLQELFNRYNAGTEVFQIYLAMDPSSINKEWTDVQKGSYALSFLDIEMLLFQEPILTSLTAIELQMLEIEAGNKNRLMQNNPEVYSLFNRQICASLLEQACNQYSNRYYGTSVYTPMGSAVAALQMQPGDELSPAEIASINAYYDSAFPYATRMKSATRMYNCHSYAWYSQEWGNTIWINAPNQATYWNDGSYSQWTGVPYVNLKVRYVNDDHSAIIYSTVNHQYISKWGAAGLYTHSPSHCPYVSTTLYYYSRN</sequence>
<keyword evidence="3" id="KW-1185">Reference proteome</keyword>
<accession>A0ABZ2J8A2</accession>
<gene>
    <name evidence="2" type="ORF">V8247_07030</name>
</gene>
<name>A0ABZ2J8A2_9CHLR</name>
<dbReference type="RefSeq" id="WP_338737141.1">
    <property type="nucleotide sequence ID" value="NZ_CP146612.1"/>
</dbReference>
<dbReference type="EMBL" id="CP146612">
    <property type="protein sequence ID" value="WWX25008.1"/>
    <property type="molecule type" value="Genomic_DNA"/>
</dbReference>
<evidence type="ECO:0000313" key="2">
    <source>
        <dbReference type="EMBL" id="WWX25008.1"/>
    </source>
</evidence>
<feature type="chain" id="PRO_5045899343" evidence="1">
    <location>
        <begin position="31"/>
        <end position="366"/>
    </location>
</feature>
<evidence type="ECO:0000256" key="1">
    <source>
        <dbReference type="SAM" id="SignalP"/>
    </source>
</evidence>
<proteinExistence type="predicted"/>
<reference evidence="2 3" key="1">
    <citation type="submission" date="2024-03" db="EMBL/GenBank/DDBJ databases">
        <title>A Dehalogenimonas Isolated from Estuarine Sediments Dihaloeliminates Chlorinated Alkanes.</title>
        <authorList>
            <person name="Yang Y."/>
            <person name="Wang H."/>
        </authorList>
    </citation>
    <scope>NUCLEOTIDE SEQUENCE [LARGE SCALE GENOMIC DNA]</scope>
    <source>
        <strain evidence="2 3">W</strain>
    </source>
</reference>